<feature type="chain" id="PRO_5019263100" description="CARDB domain-containing protein" evidence="1">
    <location>
        <begin position="21"/>
        <end position="276"/>
    </location>
</feature>
<evidence type="ECO:0000313" key="4">
    <source>
        <dbReference type="Proteomes" id="UP000268857"/>
    </source>
</evidence>
<dbReference type="Gene3D" id="2.60.40.10">
    <property type="entry name" value="Immunoglobulins"/>
    <property type="match status" value="1"/>
</dbReference>
<gene>
    <name evidence="3" type="ORF">PCC6912_16030</name>
</gene>
<name>A0A433NND3_CHLFR</name>
<accession>A0A433NND3</accession>
<organism evidence="3 4">
    <name type="scientific">Chlorogloeopsis fritschii PCC 6912</name>
    <dbReference type="NCBI Taxonomy" id="211165"/>
    <lineage>
        <taxon>Bacteria</taxon>
        <taxon>Bacillati</taxon>
        <taxon>Cyanobacteriota</taxon>
        <taxon>Cyanophyceae</taxon>
        <taxon>Nostocales</taxon>
        <taxon>Chlorogloeopsidaceae</taxon>
        <taxon>Chlorogloeopsis</taxon>
    </lineage>
</organism>
<protein>
    <recommendedName>
        <fullName evidence="2">CARDB domain-containing protein</fullName>
    </recommendedName>
</protein>
<keyword evidence="1" id="KW-0732">Signal</keyword>
<dbReference type="AlphaFoldDB" id="A0A433NND3"/>
<keyword evidence="4" id="KW-1185">Reference proteome</keyword>
<proteinExistence type="predicted"/>
<dbReference type="InterPro" id="IPR011635">
    <property type="entry name" value="CARDB"/>
</dbReference>
<evidence type="ECO:0000313" key="3">
    <source>
        <dbReference type="EMBL" id="RUR84708.1"/>
    </source>
</evidence>
<evidence type="ECO:0000259" key="2">
    <source>
        <dbReference type="Pfam" id="PF07705"/>
    </source>
</evidence>
<sequence length="276" mass="30262">MKKILFLLLLSVVLIRPAKAQDTGIGVGLSFDVEYIMPQRYRDPGGRTRALFPVKYVCGETQPTDRLVPGTYRTVINVLNLSTFATEVGWRFSSGFGRPGIVGARARIERFGSFFMDCPFIIRNLQRAGVEVGSFIEGFVTIEDLNDARTERTPTRVAATYSVLHKQVHNLPDLLPIQRERTWCRLDNQGRLIVTIRNQGEASAPLSITRVAIDAGASFSRITPTLAPGSQADLAPIPLPSGEDTVVFTITADAPAAIREMNETNNSAIGVCVLVE</sequence>
<dbReference type="InterPro" id="IPR013783">
    <property type="entry name" value="Ig-like_fold"/>
</dbReference>
<feature type="signal peptide" evidence="1">
    <location>
        <begin position="1"/>
        <end position="20"/>
    </location>
</feature>
<evidence type="ECO:0000256" key="1">
    <source>
        <dbReference type="SAM" id="SignalP"/>
    </source>
</evidence>
<reference evidence="3 4" key="1">
    <citation type="journal article" date="2019" name="Genome Biol. Evol.">
        <title>Day and night: Metabolic profiles and evolutionary relationships of six axenic non-marine cyanobacteria.</title>
        <authorList>
            <person name="Will S.E."/>
            <person name="Henke P."/>
            <person name="Boedeker C."/>
            <person name="Huang S."/>
            <person name="Brinkmann H."/>
            <person name="Rohde M."/>
            <person name="Jarek M."/>
            <person name="Friedl T."/>
            <person name="Seufert S."/>
            <person name="Schumacher M."/>
            <person name="Overmann J."/>
            <person name="Neumann-Schaal M."/>
            <person name="Petersen J."/>
        </authorList>
    </citation>
    <scope>NUCLEOTIDE SEQUENCE [LARGE SCALE GENOMIC DNA]</scope>
    <source>
        <strain evidence="3 4">PCC 6912</strain>
    </source>
</reference>
<dbReference type="RefSeq" id="WP_016875643.1">
    <property type="nucleotide sequence ID" value="NZ_AJLN01000100.1"/>
</dbReference>
<dbReference type="Pfam" id="PF07705">
    <property type="entry name" value="CARDB"/>
    <property type="match status" value="1"/>
</dbReference>
<dbReference type="Proteomes" id="UP000268857">
    <property type="component" value="Unassembled WGS sequence"/>
</dbReference>
<feature type="domain" description="CARDB" evidence="2">
    <location>
        <begin position="189"/>
        <end position="267"/>
    </location>
</feature>
<comment type="caution">
    <text evidence="3">The sequence shown here is derived from an EMBL/GenBank/DDBJ whole genome shotgun (WGS) entry which is preliminary data.</text>
</comment>
<dbReference type="OrthoDB" id="7667294at2"/>
<dbReference type="EMBL" id="RSCJ01000004">
    <property type="protein sequence ID" value="RUR84708.1"/>
    <property type="molecule type" value="Genomic_DNA"/>
</dbReference>
<dbReference type="STRING" id="211165.GCA_000317285_03801"/>